<dbReference type="EMBL" id="BMVW01000002">
    <property type="protein sequence ID" value="GGY98788.1"/>
    <property type="molecule type" value="Genomic_DNA"/>
</dbReference>
<reference evidence="1" key="1">
    <citation type="journal article" date="2014" name="Int. J. Syst. Evol. Microbiol.">
        <title>Complete genome sequence of Corynebacterium casei LMG S-19264T (=DSM 44701T), isolated from a smear-ripened cheese.</title>
        <authorList>
            <consortium name="US DOE Joint Genome Institute (JGI-PGF)"/>
            <person name="Walter F."/>
            <person name="Albersmeier A."/>
            <person name="Kalinowski J."/>
            <person name="Ruckert C."/>
        </authorList>
    </citation>
    <scope>NUCLEOTIDE SEQUENCE</scope>
    <source>
        <strain evidence="1">JCM 4815</strain>
    </source>
</reference>
<evidence type="ECO:0000313" key="1">
    <source>
        <dbReference type="EMBL" id="GGY98788.1"/>
    </source>
</evidence>
<protein>
    <submittedName>
        <fullName evidence="1">Uncharacterized protein</fullName>
    </submittedName>
</protein>
<gene>
    <name evidence="1" type="ORF">GCM10010365_16790</name>
</gene>
<dbReference type="Proteomes" id="UP000622166">
    <property type="component" value="Unassembled WGS sequence"/>
</dbReference>
<accession>A0A918PCY4</accession>
<keyword evidence="2" id="KW-1185">Reference proteome</keyword>
<reference evidence="1" key="2">
    <citation type="submission" date="2020-09" db="EMBL/GenBank/DDBJ databases">
        <authorList>
            <person name="Sun Q."/>
            <person name="Ohkuma M."/>
        </authorList>
    </citation>
    <scope>NUCLEOTIDE SEQUENCE</scope>
    <source>
        <strain evidence="1">JCM 4815</strain>
    </source>
</reference>
<dbReference type="AlphaFoldDB" id="A0A918PCY4"/>
<proteinExistence type="predicted"/>
<comment type="caution">
    <text evidence="1">The sequence shown here is derived from an EMBL/GenBank/DDBJ whole genome shotgun (WGS) entry which is preliminary data.</text>
</comment>
<evidence type="ECO:0000313" key="2">
    <source>
        <dbReference type="Proteomes" id="UP000622166"/>
    </source>
</evidence>
<organism evidence="1 2">
    <name type="scientific">Streptomyces poonensis</name>
    <dbReference type="NCBI Taxonomy" id="68255"/>
    <lineage>
        <taxon>Bacteria</taxon>
        <taxon>Bacillati</taxon>
        <taxon>Actinomycetota</taxon>
        <taxon>Actinomycetes</taxon>
        <taxon>Kitasatosporales</taxon>
        <taxon>Streptomycetaceae</taxon>
        <taxon>Streptomyces</taxon>
    </lineage>
</organism>
<name>A0A918PCY4_9ACTN</name>
<sequence length="91" mass="9418">MTHSPPPSDTADALLTCAIIPAATAADRVNNLKIFRWRMPGERGPGAPVNDLCPPPAQVRALGASLHDSLLRACSSAPFAVTDGGTQNKNG</sequence>